<keyword evidence="2" id="KW-1133">Transmembrane helix</keyword>
<feature type="compositionally biased region" description="Polar residues" evidence="1">
    <location>
        <begin position="7"/>
        <end position="23"/>
    </location>
</feature>
<feature type="compositionally biased region" description="Polar residues" evidence="1">
    <location>
        <begin position="76"/>
        <end position="85"/>
    </location>
</feature>
<proteinExistence type="predicted"/>
<feature type="transmembrane region" description="Helical" evidence="2">
    <location>
        <begin position="328"/>
        <end position="345"/>
    </location>
</feature>
<keyword evidence="2" id="KW-0812">Transmembrane</keyword>
<feature type="transmembrane region" description="Helical" evidence="2">
    <location>
        <begin position="656"/>
        <end position="679"/>
    </location>
</feature>
<keyword evidence="4" id="KW-1185">Reference proteome</keyword>
<feature type="region of interest" description="Disordered" evidence="1">
    <location>
        <begin position="154"/>
        <end position="207"/>
    </location>
</feature>
<evidence type="ECO:0000313" key="4">
    <source>
        <dbReference type="Proteomes" id="UP001210925"/>
    </source>
</evidence>
<feature type="region of interest" description="Disordered" evidence="1">
    <location>
        <begin position="1"/>
        <end position="94"/>
    </location>
</feature>
<evidence type="ECO:0000313" key="3">
    <source>
        <dbReference type="EMBL" id="KAJ3251880.1"/>
    </source>
</evidence>
<sequence length="770" mass="86007">MNKEDSSQSNQETTENLLPSQHTPQKDKRRGSVVSFKDQHQISNHSKPKEKSIGSQLNSSLLSSESRSNKVDISITPFNSGNMSDDNTRNDYKSDSHLAEGMVAGLIKQRNSTGQNTRNQYGTIQEVQNTKVENHESHLMVDSDNYNNKEVRKSILHPSGSNERTSVARKNTTESRSARISFHGSSSSEEEEEARRESATKSRRKSSLYGSITGNTLQFKDPGIVQPIILEQSYVDSNPNLEQSGQHLSSFSNLSSHSSINEHFLGRAMLFFTRMKQHRLYRKLKYQINSIPIKMIIFTILFLLVNLYVAVSLVIIPQSIFPQFSDYNAYHITYTLSGHLIFFFSDKLLHYLHIWILASNLSYKGCTLNNLHASMFKANLPGSQIRNFLWALSLAIAVLISYSAFGFSWTPMISRTATDPCIPAIYESINFKVPLASYLQGDVGPTSITSYAIPLADGVVGGWSAWPLANPSSSFSIRHPGYIYLMQSDCTDPYPATTAYSTTRTWTKDLRVVGTALHGNIIVYSPQNSIVLDYLQVASTKGYQQDCAIITKFFPGLVENGFQSDTWQMVAYKSILSVGVGSTSITAGAGEVMYYADFDQHEQDGYYHDSLMNQGILGAMAAAAHTLLMQYNGANTDTCDYFAVDGSGYLSANKTLIVFIQILVCLLSAIIILHIWWVYLMFGIQPETTSAYVAIKNRFRLAHDVQQSGSELFGDSKGKKYDYLTTNTEIMQGIKDRNIKFGFLSDSLEKEDGPYTGLGTKKTIVPIYKM</sequence>
<evidence type="ECO:0000256" key="1">
    <source>
        <dbReference type="SAM" id="MobiDB-lite"/>
    </source>
</evidence>
<feature type="transmembrane region" description="Helical" evidence="2">
    <location>
        <begin position="388"/>
        <end position="407"/>
    </location>
</feature>
<evidence type="ECO:0000256" key="2">
    <source>
        <dbReference type="SAM" id="Phobius"/>
    </source>
</evidence>
<dbReference type="EMBL" id="JADGKB010000163">
    <property type="protein sequence ID" value="KAJ3251880.1"/>
    <property type="molecule type" value="Genomic_DNA"/>
</dbReference>
<accession>A0AAD5Y4L0</accession>
<protein>
    <submittedName>
        <fullName evidence="3">Uncharacterized protein</fullName>
    </submittedName>
</protein>
<feature type="compositionally biased region" description="Low complexity" evidence="1">
    <location>
        <begin position="53"/>
        <end position="66"/>
    </location>
</feature>
<dbReference type="Proteomes" id="UP001210925">
    <property type="component" value="Unassembled WGS sequence"/>
</dbReference>
<dbReference type="AlphaFoldDB" id="A0AAD5Y4L0"/>
<feature type="transmembrane region" description="Helical" evidence="2">
    <location>
        <begin position="295"/>
        <end position="316"/>
    </location>
</feature>
<name>A0AAD5Y4L0_9FUNG</name>
<keyword evidence="2" id="KW-0472">Membrane</keyword>
<feature type="compositionally biased region" description="Polar residues" evidence="1">
    <location>
        <begin position="159"/>
        <end position="170"/>
    </location>
</feature>
<reference evidence="3" key="1">
    <citation type="submission" date="2020-05" db="EMBL/GenBank/DDBJ databases">
        <title>Phylogenomic resolution of chytrid fungi.</title>
        <authorList>
            <person name="Stajich J.E."/>
            <person name="Amses K."/>
            <person name="Simmons R."/>
            <person name="Seto K."/>
            <person name="Myers J."/>
            <person name="Bonds A."/>
            <person name="Quandt C.A."/>
            <person name="Barry K."/>
            <person name="Liu P."/>
            <person name="Grigoriev I."/>
            <person name="Longcore J.E."/>
            <person name="James T.Y."/>
        </authorList>
    </citation>
    <scope>NUCLEOTIDE SEQUENCE</scope>
    <source>
        <strain evidence="3">PLAUS21</strain>
    </source>
</reference>
<organism evidence="3 4">
    <name type="scientific">Boothiomyces macroporosus</name>
    <dbReference type="NCBI Taxonomy" id="261099"/>
    <lineage>
        <taxon>Eukaryota</taxon>
        <taxon>Fungi</taxon>
        <taxon>Fungi incertae sedis</taxon>
        <taxon>Chytridiomycota</taxon>
        <taxon>Chytridiomycota incertae sedis</taxon>
        <taxon>Chytridiomycetes</taxon>
        <taxon>Rhizophydiales</taxon>
        <taxon>Terramycetaceae</taxon>
        <taxon>Boothiomyces</taxon>
    </lineage>
</organism>
<comment type="caution">
    <text evidence="3">The sequence shown here is derived from an EMBL/GenBank/DDBJ whole genome shotgun (WGS) entry which is preliminary data.</text>
</comment>
<gene>
    <name evidence="3" type="ORF">HK103_002023</name>
</gene>